<evidence type="ECO:0000256" key="4">
    <source>
        <dbReference type="ARBA" id="ARBA00022989"/>
    </source>
</evidence>
<keyword evidence="2" id="KW-1003">Cell membrane</keyword>
<keyword evidence="4 6" id="KW-1133">Transmembrane helix</keyword>
<feature type="transmembrane region" description="Helical" evidence="6">
    <location>
        <begin position="422"/>
        <end position="444"/>
    </location>
</feature>
<evidence type="ECO:0000256" key="3">
    <source>
        <dbReference type="ARBA" id="ARBA00022692"/>
    </source>
</evidence>
<dbReference type="AlphaFoldDB" id="A0A932ENT6"/>
<evidence type="ECO:0000313" key="7">
    <source>
        <dbReference type="EMBL" id="MBI2677652.1"/>
    </source>
</evidence>
<dbReference type="Proteomes" id="UP000779809">
    <property type="component" value="Unassembled WGS sequence"/>
</dbReference>
<dbReference type="PANTHER" id="PTHR30250">
    <property type="entry name" value="PST FAMILY PREDICTED COLANIC ACID TRANSPORTER"/>
    <property type="match status" value="1"/>
</dbReference>
<feature type="transmembrane region" description="Helical" evidence="6">
    <location>
        <begin position="329"/>
        <end position="350"/>
    </location>
</feature>
<evidence type="ECO:0000256" key="1">
    <source>
        <dbReference type="ARBA" id="ARBA00004651"/>
    </source>
</evidence>
<keyword evidence="3 6" id="KW-0812">Transmembrane</keyword>
<feature type="transmembrane region" description="Helical" evidence="6">
    <location>
        <begin position="116"/>
        <end position="139"/>
    </location>
</feature>
<dbReference type="InterPro" id="IPR002797">
    <property type="entry name" value="Polysacc_synth"/>
</dbReference>
<reference evidence="7" key="1">
    <citation type="submission" date="2020-07" db="EMBL/GenBank/DDBJ databases">
        <title>Huge and variable diversity of episymbiotic CPR bacteria and DPANN archaea in groundwater ecosystems.</title>
        <authorList>
            <person name="He C.Y."/>
            <person name="Keren R."/>
            <person name="Whittaker M."/>
            <person name="Farag I.F."/>
            <person name="Doudna J."/>
            <person name="Cate J.H.D."/>
            <person name="Banfield J.F."/>
        </authorList>
    </citation>
    <scope>NUCLEOTIDE SEQUENCE</scope>
    <source>
        <strain evidence="7">NC_groundwater_580_Pr5_B-0.1um_64_19</strain>
    </source>
</reference>
<feature type="transmembrane region" description="Helical" evidence="6">
    <location>
        <begin position="151"/>
        <end position="174"/>
    </location>
</feature>
<proteinExistence type="predicted"/>
<feature type="transmembrane region" description="Helical" evidence="6">
    <location>
        <begin position="396"/>
        <end position="416"/>
    </location>
</feature>
<feature type="transmembrane region" description="Helical" evidence="6">
    <location>
        <begin position="181"/>
        <end position="201"/>
    </location>
</feature>
<feature type="transmembrane region" description="Helical" evidence="6">
    <location>
        <begin position="258"/>
        <end position="277"/>
    </location>
</feature>
<dbReference type="GO" id="GO:0005886">
    <property type="term" value="C:plasma membrane"/>
    <property type="evidence" value="ECO:0007669"/>
    <property type="project" value="UniProtKB-SubCell"/>
</dbReference>
<dbReference type="InterPro" id="IPR050833">
    <property type="entry name" value="Poly_Biosynth_Transport"/>
</dbReference>
<evidence type="ECO:0000256" key="6">
    <source>
        <dbReference type="SAM" id="Phobius"/>
    </source>
</evidence>
<protein>
    <submittedName>
        <fullName evidence="7">Oligosaccharide flippase family protein</fullName>
    </submittedName>
</protein>
<accession>A0A932ENT6</accession>
<feature type="transmembrane region" description="Helical" evidence="6">
    <location>
        <begin position="297"/>
        <end position="317"/>
    </location>
</feature>
<organism evidence="7 8">
    <name type="scientific">Candidatus Korobacter versatilis</name>
    <dbReference type="NCBI Taxonomy" id="658062"/>
    <lineage>
        <taxon>Bacteria</taxon>
        <taxon>Pseudomonadati</taxon>
        <taxon>Acidobacteriota</taxon>
        <taxon>Terriglobia</taxon>
        <taxon>Terriglobales</taxon>
        <taxon>Candidatus Korobacteraceae</taxon>
        <taxon>Candidatus Korobacter</taxon>
    </lineage>
</organism>
<comment type="subcellular location">
    <subcellularLocation>
        <location evidence="1">Cell membrane</location>
        <topology evidence="1">Multi-pass membrane protein</topology>
    </subcellularLocation>
</comment>
<feature type="transmembrane region" description="Helical" evidence="6">
    <location>
        <begin position="74"/>
        <end position="95"/>
    </location>
</feature>
<sequence length="454" mass="47953">MPELSELEPQLSAARPLLVRWSEALGAVDSPLRRRLVGGAFWSVLDAGFKRGFALLISIVVARAMGREVFGEFGLVQSTVGMFGLFAGLGMSVTATKYVAELRASDPLRLGRILGLSRLVAVISGAAMTLVLVATAPWLARTTLAAPGIGWPLQLGCGLLFFGVVNGTVLGALYGFERFKAVAFVDGIAGLLGFGAVVLGLRTHGLPGAIVGLVVGVALQGIGYWICLSHELRHSKLPVIYRGCTAEWRVLPRFSAPALLAVAMTGPVAWVCSTILVNQPGGYAQLGLFNAANQWHSLVLFLPLTLSAPFLPVLSSLFGTEPAKYMKVLTTGILANTLVALVAAGAVILLSRPIMASYGSSFVSGVPALVLLVLAAVISAAVWCVGQAIASSGNMWWGFALNLVWAVALVSFLWLFRQSGAYGYALATLIAYGIHVFTSAYVFWRIHPRARTGA</sequence>
<gene>
    <name evidence="7" type="ORF">HYX28_02610</name>
</gene>
<evidence type="ECO:0000313" key="8">
    <source>
        <dbReference type="Proteomes" id="UP000779809"/>
    </source>
</evidence>
<dbReference type="EMBL" id="JACPNR010000004">
    <property type="protein sequence ID" value="MBI2677652.1"/>
    <property type="molecule type" value="Genomic_DNA"/>
</dbReference>
<evidence type="ECO:0000256" key="5">
    <source>
        <dbReference type="ARBA" id="ARBA00023136"/>
    </source>
</evidence>
<keyword evidence="5 6" id="KW-0472">Membrane</keyword>
<evidence type="ECO:0000256" key="2">
    <source>
        <dbReference type="ARBA" id="ARBA00022475"/>
    </source>
</evidence>
<name>A0A932ENT6_9BACT</name>
<feature type="transmembrane region" description="Helical" evidence="6">
    <location>
        <begin position="207"/>
        <end position="227"/>
    </location>
</feature>
<feature type="transmembrane region" description="Helical" evidence="6">
    <location>
        <begin position="362"/>
        <end position="384"/>
    </location>
</feature>
<comment type="caution">
    <text evidence="7">The sequence shown here is derived from an EMBL/GenBank/DDBJ whole genome shotgun (WGS) entry which is preliminary data.</text>
</comment>
<dbReference type="PANTHER" id="PTHR30250:SF11">
    <property type="entry name" value="O-ANTIGEN TRANSPORTER-RELATED"/>
    <property type="match status" value="1"/>
</dbReference>
<dbReference type="Pfam" id="PF01943">
    <property type="entry name" value="Polysacc_synt"/>
    <property type="match status" value="1"/>
</dbReference>